<dbReference type="GO" id="GO:0046872">
    <property type="term" value="F:metal ion binding"/>
    <property type="evidence" value="ECO:0007669"/>
    <property type="project" value="InterPro"/>
</dbReference>
<keyword evidence="7 12" id="KW-0658">Purine biosynthesis</keyword>
<keyword evidence="8 13" id="KW-0067">ATP-binding</keyword>
<dbReference type="PANTHER" id="PTHR43472">
    <property type="entry name" value="PHOSPHORIBOSYLAMINE--GLYCINE LIGASE"/>
    <property type="match status" value="1"/>
</dbReference>
<dbReference type="GO" id="GO:0006189">
    <property type="term" value="P:'de novo' IMP biosynthetic process"/>
    <property type="evidence" value="ECO:0007669"/>
    <property type="project" value="UniProtKB-UniRule"/>
</dbReference>
<comment type="pathway">
    <text evidence="3 12">Purine metabolism; IMP biosynthesis via de novo pathway; N(1)-(5-phospho-D-ribosyl)glycinamide from 5-phospho-alpha-D-ribose 1-diphosphate: step 2/2.</text>
</comment>
<protein>
    <recommendedName>
        <fullName evidence="4 12">Phosphoribosylamine--glycine ligase</fullName>
        <ecNumber evidence="4 12">6.3.4.13</ecNumber>
    </recommendedName>
    <alternativeName>
        <fullName evidence="12">GARS</fullName>
    </alternativeName>
    <alternativeName>
        <fullName evidence="10 12">Glycinamide ribonucleotide synthetase</fullName>
    </alternativeName>
    <alternativeName>
        <fullName evidence="11 12">Phosphoribosylglycinamide synthetase</fullName>
    </alternativeName>
</protein>
<dbReference type="PROSITE" id="PS00184">
    <property type="entry name" value="GARS"/>
    <property type="match status" value="1"/>
</dbReference>
<dbReference type="InterPro" id="IPR013815">
    <property type="entry name" value="ATP_grasp_subdomain_1"/>
</dbReference>
<dbReference type="Pfam" id="PF02843">
    <property type="entry name" value="GARS_C"/>
    <property type="match status" value="1"/>
</dbReference>
<name>A0A4Z0DAD6_9FIRM</name>
<dbReference type="RefSeq" id="WP_135269997.1">
    <property type="nucleotide sequence ID" value="NZ_SRIB01000001.1"/>
</dbReference>
<dbReference type="Gene3D" id="3.90.600.10">
    <property type="entry name" value="Phosphoribosylglycinamide synthetase, C-terminal domain"/>
    <property type="match status" value="1"/>
</dbReference>
<dbReference type="Gene3D" id="3.40.50.20">
    <property type="match status" value="1"/>
</dbReference>
<proteinExistence type="inferred from homology"/>
<comment type="similarity">
    <text evidence="9 12">Belongs to the GARS family.</text>
</comment>
<dbReference type="SUPFAM" id="SSF56059">
    <property type="entry name" value="Glutathione synthetase ATP-binding domain-like"/>
    <property type="match status" value="1"/>
</dbReference>
<dbReference type="InterPro" id="IPR020560">
    <property type="entry name" value="PRibGlycinamide_synth_C-dom"/>
</dbReference>
<dbReference type="SMART" id="SM01210">
    <property type="entry name" value="GARS_C"/>
    <property type="match status" value="1"/>
</dbReference>
<evidence type="ECO:0000256" key="9">
    <source>
        <dbReference type="ARBA" id="ARBA00038345"/>
    </source>
</evidence>
<dbReference type="Proteomes" id="UP000298381">
    <property type="component" value="Unassembled WGS sequence"/>
</dbReference>
<dbReference type="GO" id="GO:0005524">
    <property type="term" value="F:ATP binding"/>
    <property type="evidence" value="ECO:0007669"/>
    <property type="project" value="UniProtKB-UniRule"/>
</dbReference>
<comment type="cofactor">
    <cofactor evidence="1">
        <name>Mn(2+)</name>
        <dbReference type="ChEBI" id="CHEBI:29035"/>
    </cofactor>
</comment>
<dbReference type="SUPFAM" id="SSF52440">
    <property type="entry name" value="PreATP-grasp domain"/>
    <property type="match status" value="1"/>
</dbReference>
<dbReference type="PROSITE" id="PS50975">
    <property type="entry name" value="ATP_GRASP"/>
    <property type="match status" value="1"/>
</dbReference>
<dbReference type="InterPro" id="IPR011761">
    <property type="entry name" value="ATP-grasp"/>
</dbReference>
<dbReference type="InterPro" id="IPR020562">
    <property type="entry name" value="PRibGlycinamide_synth_N"/>
</dbReference>
<evidence type="ECO:0000256" key="4">
    <source>
        <dbReference type="ARBA" id="ARBA00013255"/>
    </source>
</evidence>
<comment type="catalytic activity">
    <reaction evidence="12">
        <text>5-phospho-beta-D-ribosylamine + glycine + ATP = N(1)-(5-phospho-beta-D-ribosyl)glycinamide + ADP + phosphate + H(+)</text>
        <dbReference type="Rhea" id="RHEA:17453"/>
        <dbReference type="ChEBI" id="CHEBI:15378"/>
        <dbReference type="ChEBI" id="CHEBI:30616"/>
        <dbReference type="ChEBI" id="CHEBI:43474"/>
        <dbReference type="ChEBI" id="CHEBI:57305"/>
        <dbReference type="ChEBI" id="CHEBI:58681"/>
        <dbReference type="ChEBI" id="CHEBI:143788"/>
        <dbReference type="ChEBI" id="CHEBI:456216"/>
        <dbReference type="EC" id="6.3.4.13"/>
    </reaction>
</comment>
<dbReference type="OrthoDB" id="9807240at2"/>
<feature type="domain" description="ATP-grasp" evidence="14">
    <location>
        <begin position="107"/>
        <end position="313"/>
    </location>
</feature>
<dbReference type="InterPro" id="IPR016185">
    <property type="entry name" value="PreATP-grasp_dom_sf"/>
</dbReference>
<dbReference type="SMART" id="SM01209">
    <property type="entry name" value="GARS_A"/>
    <property type="match status" value="1"/>
</dbReference>
<evidence type="ECO:0000256" key="5">
    <source>
        <dbReference type="ARBA" id="ARBA00022598"/>
    </source>
</evidence>
<evidence type="ECO:0000256" key="7">
    <source>
        <dbReference type="ARBA" id="ARBA00022755"/>
    </source>
</evidence>
<dbReference type="PANTHER" id="PTHR43472:SF1">
    <property type="entry name" value="PHOSPHORIBOSYLAMINE--GLYCINE LIGASE, CHLOROPLASTIC"/>
    <property type="match status" value="1"/>
</dbReference>
<dbReference type="Pfam" id="PF02844">
    <property type="entry name" value="GARS_N"/>
    <property type="match status" value="1"/>
</dbReference>
<evidence type="ECO:0000256" key="11">
    <source>
        <dbReference type="ARBA" id="ARBA00042864"/>
    </source>
</evidence>
<dbReference type="InterPro" id="IPR000115">
    <property type="entry name" value="PRibGlycinamide_synth"/>
</dbReference>
<evidence type="ECO:0000256" key="1">
    <source>
        <dbReference type="ARBA" id="ARBA00001936"/>
    </source>
</evidence>
<keyword evidence="16" id="KW-1185">Reference proteome</keyword>
<evidence type="ECO:0000256" key="12">
    <source>
        <dbReference type="HAMAP-Rule" id="MF_00138"/>
    </source>
</evidence>
<dbReference type="NCBIfam" id="TIGR00877">
    <property type="entry name" value="purD"/>
    <property type="match status" value="1"/>
</dbReference>
<keyword evidence="5 12" id="KW-0436">Ligase</keyword>
<evidence type="ECO:0000313" key="16">
    <source>
        <dbReference type="Proteomes" id="UP000298381"/>
    </source>
</evidence>
<comment type="caution">
    <text evidence="15">The sequence shown here is derived from an EMBL/GenBank/DDBJ whole genome shotgun (WGS) entry which is preliminary data.</text>
</comment>
<reference evidence="15 16" key="1">
    <citation type="submission" date="2019-03" db="EMBL/GenBank/DDBJ databases">
        <title>Draft genome sequence data and analysis of a Fermenting Bacterium, Soehngenia longevitae strain 1933PT, isolated from petroleum reservoir in Azerbaijan.</title>
        <authorList>
            <person name="Grouzdev D.S."/>
            <person name="Bidzhieva S.K."/>
            <person name="Sokolova D.S."/>
            <person name="Tourova T.P."/>
            <person name="Poltaraus A.B."/>
            <person name="Nazina T.N."/>
        </authorList>
    </citation>
    <scope>NUCLEOTIDE SEQUENCE [LARGE SCALE GENOMIC DNA]</scope>
    <source>
        <strain evidence="15 16">1933P</strain>
    </source>
</reference>
<keyword evidence="6 13" id="KW-0547">Nucleotide-binding</keyword>
<comment type="cofactor">
    <cofactor evidence="2">
        <name>Mg(2+)</name>
        <dbReference type="ChEBI" id="CHEBI:18420"/>
    </cofactor>
</comment>
<dbReference type="EMBL" id="SRIB01000001">
    <property type="protein sequence ID" value="TFZ41765.1"/>
    <property type="molecule type" value="Genomic_DNA"/>
</dbReference>
<dbReference type="InterPro" id="IPR020559">
    <property type="entry name" value="PRibGlycinamide_synth_CS"/>
</dbReference>
<dbReference type="SUPFAM" id="SSF51246">
    <property type="entry name" value="Rudiment single hybrid motif"/>
    <property type="match status" value="1"/>
</dbReference>
<dbReference type="GO" id="GO:0004637">
    <property type="term" value="F:phosphoribosylamine-glycine ligase activity"/>
    <property type="evidence" value="ECO:0007669"/>
    <property type="project" value="UniProtKB-UniRule"/>
</dbReference>
<evidence type="ECO:0000256" key="2">
    <source>
        <dbReference type="ARBA" id="ARBA00001946"/>
    </source>
</evidence>
<accession>A0A4Z0DAD6</accession>
<evidence type="ECO:0000256" key="6">
    <source>
        <dbReference type="ARBA" id="ARBA00022741"/>
    </source>
</evidence>
<dbReference type="InterPro" id="IPR037123">
    <property type="entry name" value="PRibGlycinamide_synth_C_sf"/>
</dbReference>
<evidence type="ECO:0000256" key="8">
    <source>
        <dbReference type="ARBA" id="ARBA00022840"/>
    </source>
</evidence>
<dbReference type="Gene3D" id="3.30.1490.20">
    <property type="entry name" value="ATP-grasp fold, A domain"/>
    <property type="match status" value="1"/>
</dbReference>
<sequence length="419" mass="46645">MKVLVVGSGGREHAIIRKLSDSEIVDKIYCAPGNGGTLALAENVEIDSLDIDNLKKFSIDNSIDLTIVGPEDPLAKGIVDEFKEENLVVFGPDSKCAQLEASKDFCKKFLIDNGIPTAKYKTYYNYEKAIEGLNQFNYPLVIKADGLCLGKGVTICENEEEAVQNLKSIFIDKVFGSQGEKVIIEEYLDGIEASLMCFVSHNKIYPMESAKDYKKIYDDDLGPNTGGVGAYSPSPLFTDGFKTIIDNNIIRKIENGFEKYGFDYTGILFIGFMICNSTPYVLEFNVRFGDPETEVVLPRLKSDLAKIIIDAIEGKLIAESLIWDERPSVAVVLTSGGYPKEYVKGYEISGIEKVDNDVYVFHNGTKRIDGKLLTNGGRVLTIGCVDEISKAIEKVYEEIKKINFNKMQYRKDIGKSFFL</sequence>
<evidence type="ECO:0000256" key="3">
    <source>
        <dbReference type="ARBA" id="ARBA00005174"/>
    </source>
</evidence>
<gene>
    <name evidence="12 15" type="primary">purD</name>
    <name evidence="15" type="ORF">E4100_01115</name>
</gene>
<evidence type="ECO:0000313" key="15">
    <source>
        <dbReference type="EMBL" id="TFZ41765.1"/>
    </source>
</evidence>
<dbReference type="UniPathway" id="UPA00074">
    <property type="reaction ID" value="UER00125"/>
</dbReference>
<evidence type="ECO:0000256" key="13">
    <source>
        <dbReference type="PROSITE-ProRule" id="PRU00409"/>
    </source>
</evidence>
<dbReference type="HAMAP" id="MF_00138">
    <property type="entry name" value="GARS"/>
    <property type="match status" value="1"/>
</dbReference>
<dbReference type="GO" id="GO:0009113">
    <property type="term" value="P:purine nucleobase biosynthetic process"/>
    <property type="evidence" value="ECO:0007669"/>
    <property type="project" value="InterPro"/>
</dbReference>
<dbReference type="EC" id="6.3.4.13" evidence="4 12"/>
<evidence type="ECO:0000259" key="14">
    <source>
        <dbReference type="PROSITE" id="PS50975"/>
    </source>
</evidence>
<evidence type="ECO:0000256" key="10">
    <source>
        <dbReference type="ARBA" id="ARBA00042242"/>
    </source>
</evidence>
<dbReference type="InterPro" id="IPR020561">
    <property type="entry name" value="PRibGlycinamid_synth_ATP-grasp"/>
</dbReference>
<dbReference type="InterPro" id="IPR011054">
    <property type="entry name" value="Rudment_hybrid_motif"/>
</dbReference>
<organism evidence="15 16">
    <name type="scientific">Soehngenia longivitae</name>
    <dbReference type="NCBI Taxonomy" id="2562294"/>
    <lineage>
        <taxon>Bacteria</taxon>
        <taxon>Bacillati</taxon>
        <taxon>Bacillota</taxon>
        <taxon>Tissierellia</taxon>
        <taxon>Tissierellales</taxon>
        <taxon>Tissierellaceae</taxon>
        <taxon>Soehngenia</taxon>
    </lineage>
</organism>
<dbReference type="Gene3D" id="3.30.470.20">
    <property type="entry name" value="ATP-grasp fold, B domain"/>
    <property type="match status" value="1"/>
</dbReference>
<dbReference type="Pfam" id="PF01071">
    <property type="entry name" value="GARS_A"/>
    <property type="match status" value="1"/>
</dbReference>
<dbReference type="AlphaFoldDB" id="A0A4Z0DAD6"/>